<dbReference type="InterPro" id="IPR037066">
    <property type="entry name" value="Plug_dom_sf"/>
</dbReference>
<proteinExistence type="inferred from homology"/>
<evidence type="ECO:0000256" key="13">
    <source>
        <dbReference type="SAM" id="SignalP"/>
    </source>
</evidence>
<protein>
    <submittedName>
        <fullName evidence="15">TonB-dependent receptor</fullName>
    </submittedName>
</protein>
<keyword evidence="2 10" id="KW-0813">Transport</keyword>
<keyword evidence="5 10" id="KW-0812">Transmembrane</keyword>
<feature type="chain" id="PRO_5045060724" evidence="13">
    <location>
        <begin position="27"/>
        <end position="1074"/>
    </location>
</feature>
<keyword evidence="16" id="KW-1185">Reference proteome</keyword>
<comment type="subcellular location">
    <subcellularLocation>
        <location evidence="1 10">Cell outer membrane</location>
        <topology evidence="1 10">Multi-pass membrane protein</topology>
    </subcellularLocation>
</comment>
<feature type="domain" description="Secretin/TonB short N-terminal" evidence="14">
    <location>
        <begin position="61"/>
        <end position="112"/>
    </location>
</feature>
<evidence type="ECO:0000256" key="1">
    <source>
        <dbReference type="ARBA" id="ARBA00004571"/>
    </source>
</evidence>
<sequence>MRKSAIRHSAICAAVLLALAGMQVHAQVQDPPPASVQQRSFDVPAGTATTSIPEFARQAGVQIVAPGERLAEQRTPPVRGTMDRRAALAQLLSGTELQVASDDGRTITLTGDSTGVGNGGVSEPQETQGGGADNAQPPPSGPPPVDPAVSQPPLPAPRRERVAEVDAVIVTGTFLRRTDAETVLPVTTIGQTEIELSGVNTASELLSQLPQSAAFDNAETATGPNDARGDAASVNLRGLGSGNTLVLLNGRRIAPHPISAGAVPRLSSNINQIPLGAVQSIEVLRDGASALYGSDAVAGVINTRLKRDYQGFETSLRYGNVSDGGLDEISASALGGVTFNGGRSNWMGFASLYDRDSLSGAERGITADLRERAGSDAAAWNNTSVSSPWGRFTAGIANPDGSFTPHQTPGGAENGQFHTRPEDGGAGVAPGALPTALRYDFAPEYILIPETRRVQLFSSLSHDFSGTLSGFVDAFYYNADSHMSNATAPVSANSDNQIHVPASNYWNPYGTRFYGPGTANPDIAPSDVLIRNYRPLEIGPRTADVESTSYQVLTGLRGLLGSWDWEVGAAWGEGRTTDIGRNMISESRLRQQLALDTPDAFNVFGGPGVNPAHVLDAVRVDTWRRGESGLGLLDAKATGPLFELPGGEVLGAVGVEYRYEDFSDRRDELSNGDDIIAQSQSSDSDGSRNVKSAFLELSVPLFGENNAIPGLRRLELSLAGRTEHYSDFGSATKPKVGLAWSPVSWLMLRGSYNEGFRAPTLAQVFVGEIIRRNTGTPDPWRADVTGTAADLGVESRQVIRGGNPGLGPEEAKARNFGIVLDVPFVEGLSFTADYFHIRQSDVIDTFGESDQLALDFLLRSTGQGFNPDVVRLPVTAGDQAAFDDYNAANPGATRQATGAVDYILDTYINISSREVSGVDLGMRYRMPETRLGRFTLRADMARLNRFEQRRDDDAPTVSQIGVNGLPRTRGVASVHWRREAVNAGLQANYVSSFQDTSAPADANGSPYTVGSWTTWNAFFGYRFEASALDGTALRLGMNNLFDRAPPLADDDRGFDAGVHDPRGRFIYAEVRKRW</sequence>
<accession>A0ABV4HWK4</accession>
<name>A0ABV4HWK4_9GAMM</name>
<dbReference type="Gene3D" id="2.170.130.10">
    <property type="entry name" value="TonB-dependent receptor, plug domain"/>
    <property type="match status" value="1"/>
</dbReference>
<comment type="similarity">
    <text evidence="10 11">Belongs to the TonB-dependent receptor family.</text>
</comment>
<keyword evidence="6" id="KW-0408">Iron</keyword>
<keyword evidence="3 10" id="KW-1134">Transmembrane beta strand</keyword>
<dbReference type="RefSeq" id="WP_370564287.1">
    <property type="nucleotide sequence ID" value="NZ_JBFWIB010000007.1"/>
</dbReference>
<organism evidence="15 16">
    <name type="scientific">Luteimonas salinilitoris</name>
    <dbReference type="NCBI Taxonomy" id="3237697"/>
    <lineage>
        <taxon>Bacteria</taxon>
        <taxon>Pseudomonadati</taxon>
        <taxon>Pseudomonadota</taxon>
        <taxon>Gammaproteobacteria</taxon>
        <taxon>Lysobacterales</taxon>
        <taxon>Lysobacteraceae</taxon>
        <taxon>Luteimonas</taxon>
    </lineage>
</organism>
<dbReference type="SUPFAM" id="SSF56935">
    <property type="entry name" value="Porins"/>
    <property type="match status" value="1"/>
</dbReference>
<dbReference type="PROSITE" id="PS52016">
    <property type="entry name" value="TONB_DEPENDENT_REC_3"/>
    <property type="match status" value="1"/>
</dbReference>
<dbReference type="Gene3D" id="2.40.170.20">
    <property type="entry name" value="TonB-dependent receptor, beta-barrel domain"/>
    <property type="match status" value="1"/>
</dbReference>
<evidence type="ECO:0000313" key="15">
    <source>
        <dbReference type="EMBL" id="MEZ0475745.1"/>
    </source>
</evidence>
<dbReference type="InterPro" id="IPR011662">
    <property type="entry name" value="Secretin/TonB_short_N"/>
</dbReference>
<keyword evidence="4" id="KW-0410">Iron transport</keyword>
<keyword evidence="8 10" id="KW-0472">Membrane</keyword>
<dbReference type="SMART" id="SM00965">
    <property type="entry name" value="STN"/>
    <property type="match status" value="1"/>
</dbReference>
<reference evidence="15 16" key="1">
    <citation type="submission" date="2024-07" db="EMBL/GenBank/DDBJ databases">
        <title>Luteimonas salilacus sp. nov., isolated from the shore soil of Salt Lake in Tibet of China.</title>
        <authorList>
            <person name="Zhang X."/>
            <person name="Li A."/>
        </authorList>
    </citation>
    <scope>NUCLEOTIDE SEQUENCE [LARGE SCALE GENOMIC DNA]</scope>
    <source>
        <strain evidence="15 16">B3-2-R+30</strain>
    </source>
</reference>
<feature type="signal peptide" evidence="13">
    <location>
        <begin position="1"/>
        <end position="26"/>
    </location>
</feature>
<dbReference type="InterPro" id="IPR039426">
    <property type="entry name" value="TonB-dep_rcpt-like"/>
</dbReference>
<feature type="region of interest" description="Disordered" evidence="12">
    <location>
        <begin position="103"/>
        <end position="160"/>
    </location>
</feature>
<keyword evidence="7 11" id="KW-0798">TonB box</keyword>
<evidence type="ECO:0000256" key="4">
    <source>
        <dbReference type="ARBA" id="ARBA00022496"/>
    </source>
</evidence>
<evidence type="ECO:0000256" key="12">
    <source>
        <dbReference type="SAM" id="MobiDB-lite"/>
    </source>
</evidence>
<feature type="compositionally biased region" description="Pro residues" evidence="12">
    <location>
        <begin position="136"/>
        <end position="156"/>
    </location>
</feature>
<evidence type="ECO:0000256" key="9">
    <source>
        <dbReference type="ARBA" id="ARBA00023237"/>
    </source>
</evidence>
<evidence type="ECO:0000256" key="7">
    <source>
        <dbReference type="ARBA" id="ARBA00023077"/>
    </source>
</evidence>
<dbReference type="CDD" id="cd01347">
    <property type="entry name" value="ligand_gated_channel"/>
    <property type="match status" value="1"/>
</dbReference>
<keyword evidence="13" id="KW-0732">Signal</keyword>
<evidence type="ECO:0000256" key="6">
    <source>
        <dbReference type="ARBA" id="ARBA00023004"/>
    </source>
</evidence>
<dbReference type="Proteomes" id="UP001566331">
    <property type="component" value="Unassembled WGS sequence"/>
</dbReference>
<evidence type="ECO:0000256" key="5">
    <source>
        <dbReference type="ARBA" id="ARBA00022692"/>
    </source>
</evidence>
<dbReference type="InterPro" id="IPR036942">
    <property type="entry name" value="Beta-barrel_TonB_sf"/>
</dbReference>
<gene>
    <name evidence="15" type="ORF">AB6713_14155</name>
</gene>
<dbReference type="InterPro" id="IPR012910">
    <property type="entry name" value="Plug_dom"/>
</dbReference>
<dbReference type="PANTHER" id="PTHR47234">
    <property type="match status" value="1"/>
</dbReference>
<dbReference type="Pfam" id="PF00593">
    <property type="entry name" value="TonB_dep_Rec_b-barrel"/>
    <property type="match status" value="1"/>
</dbReference>
<dbReference type="InterPro" id="IPR000531">
    <property type="entry name" value="Beta-barrel_TonB"/>
</dbReference>
<evidence type="ECO:0000313" key="16">
    <source>
        <dbReference type="Proteomes" id="UP001566331"/>
    </source>
</evidence>
<evidence type="ECO:0000256" key="2">
    <source>
        <dbReference type="ARBA" id="ARBA00022448"/>
    </source>
</evidence>
<dbReference type="Pfam" id="PF07715">
    <property type="entry name" value="Plug"/>
    <property type="match status" value="1"/>
</dbReference>
<evidence type="ECO:0000256" key="8">
    <source>
        <dbReference type="ARBA" id="ARBA00023136"/>
    </source>
</evidence>
<comment type="caution">
    <text evidence="15">The sequence shown here is derived from an EMBL/GenBank/DDBJ whole genome shotgun (WGS) entry which is preliminary data.</text>
</comment>
<keyword evidence="4" id="KW-0406">Ion transport</keyword>
<dbReference type="EMBL" id="JBFWIC010000021">
    <property type="protein sequence ID" value="MEZ0475745.1"/>
    <property type="molecule type" value="Genomic_DNA"/>
</dbReference>
<evidence type="ECO:0000256" key="3">
    <source>
        <dbReference type="ARBA" id="ARBA00022452"/>
    </source>
</evidence>
<keyword evidence="15" id="KW-0675">Receptor</keyword>
<evidence type="ECO:0000256" key="11">
    <source>
        <dbReference type="RuleBase" id="RU003357"/>
    </source>
</evidence>
<dbReference type="PANTHER" id="PTHR47234:SF2">
    <property type="entry name" value="TONB-DEPENDENT RECEPTOR"/>
    <property type="match status" value="1"/>
</dbReference>
<evidence type="ECO:0000259" key="14">
    <source>
        <dbReference type="SMART" id="SM00965"/>
    </source>
</evidence>
<keyword evidence="9 10" id="KW-0998">Cell outer membrane</keyword>
<dbReference type="Gene3D" id="3.55.50.30">
    <property type="match status" value="1"/>
</dbReference>
<evidence type="ECO:0000256" key="10">
    <source>
        <dbReference type="PROSITE-ProRule" id="PRU01360"/>
    </source>
</evidence>